<organism evidence="2 3">
    <name type="scientific">Bifidobacterium moraviense</name>
    <dbReference type="NCBI Taxonomy" id="2675323"/>
    <lineage>
        <taxon>Bacteria</taxon>
        <taxon>Bacillati</taxon>
        <taxon>Actinomycetota</taxon>
        <taxon>Actinomycetes</taxon>
        <taxon>Bifidobacteriales</taxon>
        <taxon>Bifidobacteriaceae</taxon>
        <taxon>Bifidobacterium</taxon>
    </lineage>
</organism>
<comment type="caution">
    <text evidence="2">The sequence shown here is derived from an EMBL/GenBank/DDBJ whole genome shotgun (WGS) entry which is preliminary data.</text>
</comment>
<dbReference type="AlphaFoldDB" id="A0A7Y0HXY7"/>
<accession>A0A7Y0HXY7</accession>
<keyword evidence="3" id="KW-1185">Reference proteome</keyword>
<evidence type="ECO:0000313" key="2">
    <source>
        <dbReference type="EMBL" id="NMM99901.1"/>
    </source>
</evidence>
<reference evidence="2 3" key="1">
    <citation type="submission" date="2020-02" db="EMBL/GenBank/DDBJ databases">
        <title>Characterization of phylogenetic diversity of novel bifidobacterial species isolated in Czech ZOOs.</title>
        <authorList>
            <person name="Lugli G.A."/>
            <person name="Vera N.B."/>
            <person name="Ventura M."/>
        </authorList>
    </citation>
    <scope>NUCLEOTIDE SEQUENCE [LARGE SCALE GENOMIC DNA]</scope>
    <source>
        <strain evidence="2 3">DSM 109958</strain>
    </source>
</reference>
<feature type="region of interest" description="Disordered" evidence="1">
    <location>
        <begin position="66"/>
        <end position="98"/>
    </location>
</feature>
<name>A0A7Y0HXY7_9BIFI</name>
<protein>
    <submittedName>
        <fullName evidence="2">Uncharacterized protein</fullName>
    </submittedName>
</protein>
<evidence type="ECO:0000313" key="3">
    <source>
        <dbReference type="Proteomes" id="UP000588277"/>
    </source>
</evidence>
<gene>
    <name evidence="2" type="ORF">G1C96_0479</name>
</gene>
<sequence>MSQSPPSPTHKTDRRAKRTMRIGYRGRLSISAWSVRAGRHATGCRHGGSFADAKPCRPVRTGLADHSCITPASASPNADPGNNHRQPADISVSTSGDR</sequence>
<feature type="region of interest" description="Disordered" evidence="1">
    <location>
        <begin position="1"/>
        <end position="22"/>
    </location>
</feature>
<proteinExistence type="predicted"/>
<evidence type="ECO:0000256" key="1">
    <source>
        <dbReference type="SAM" id="MobiDB-lite"/>
    </source>
</evidence>
<dbReference type="Proteomes" id="UP000588277">
    <property type="component" value="Unassembled WGS sequence"/>
</dbReference>
<dbReference type="EMBL" id="JAAIIH010000001">
    <property type="protein sequence ID" value="NMM99901.1"/>
    <property type="molecule type" value="Genomic_DNA"/>
</dbReference>